<feature type="compositionally biased region" description="Basic and acidic residues" evidence="1">
    <location>
        <begin position="14"/>
        <end position="37"/>
    </location>
</feature>
<proteinExistence type="predicted"/>
<reference evidence="2 3" key="1">
    <citation type="submission" date="2014-06" db="EMBL/GenBank/DDBJ databases">
        <authorList>
            <consortium name="DOE Joint Genome Institute"/>
            <person name="Kuo A."/>
            <person name="Kohler A."/>
            <person name="Nagy L.G."/>
            <person name="Floudas D."/>
            <person name="Copeland A."/>
            <person name="Barry K.W."/>
            <person name="Cichocki N."/>
            <person name="Veneault-Fourrey C."/>
            <person name="LaButti K."/>
            <person name="Lindquist E.A."/>
            <person name="Lipzen A."/>
            <person name="Lundell T."/>
            <person name="Morin E."/>
            <person name="Murat C."/>
            <person name="Sun H."/>
            <person name="Tunlid A."/>
            <person name="Henrissat B."/>
            <person name="Grigoriev I.V."/>
            <person name="Hibbett D.S."/>
            <person name="Martin F."/>
            <person name="Nordberg H.P."/>
            <person name="Cantor M.N."/>
            <person name="Hua S.X."/>
        </authorList>
    </citation>
    <scope>NUCLEOTIDE SEQUENCE [LARGE SCALE GENOMIC DNA]</scope>
    <source>
        <strain evidence="2 3">ATCC 200175</strain>
    </source>
</reference>
<feature type="compositionally biased region" description="Basic and acidic residues" evidence="1">
    <location>
        <begin position="58"/>
        <end position="74"/>
    </location>
</feature>
<feature type="compositionally biased region" description="Pro residues" evidence="1">
    <location>
        <begin position="43"/>
        <end position="56"/>
    </location>
</feature>
<organism evidence="2 3">
    <name type="scientific">Paxillus involutus ATCC 200175</name>
    <dbReference type="NCBI Taxonomy" id="664439"/>
    <lineage>
        <taxon>Eukaryota</taxon>
        <taxon>Fungi</taxon>
        <taxon>Dikarya</taxon>
        <taxon>Basidiomycota</taxon>
        <taxon>Agaricomycotina</taxon>
        <taxon>Agaricomycetes</taxon>
        <taxon>Agaricomycetidae</taxon>
        <taxon>Boletales</taxon>
        <taxon>Paxilineae</taxon>
        <taxon>Paxillaceae</taxon>
        <taxon>Paxillus</taxon>
    </lineage>
</organism>
<evidence type="ECO:0000313" key="3">
    <source>
        <dbReference type="Proteomes" id="UP000053647"/>
    </source>
</evidence>
<protein>
    <submittedName>
        <fullName evidence="2">Uncharacterized protein</fullName>
    </submittedName>
</protein>
<feature type="compositionally biased region" description="Basic and acidic residues" evidence="1">
    <location>
        <begin position="405"/>
        <end position="415"/>
    </location>
</feature>
<evidence type="ECO:0000313" key="2">
    <source>
        <dbReference type="EMBL" id="KIJ11539.1"/>
    </source>
</evidence>
<dbReference type="HOGENOM" id="CLU_007654_0_2_1"/>
<feature type="compositionally biased region" description="Low complexity" evidence="1">
    <location>
        <begin position="376"/>
        <end position="386"/>
    </location>
</feature>
<reference evidence="3" key="2">
    <citation type="submission" date="2015-01" db="EMBL/GenBank/DDBJ databases">
        <title>Evolutionary Origins and Diversification of the Mycorrhizal Mutualists.</title>
        <authorList>
            <consortium name="DOE Joint Genome Institute"/>
            <consortium name="Mycorrhizal Genomics Consortium"/>
            <person name="Kohler A."/>
            <person name="Kuo A."/>
            <person name="Nagy L.G."/>
            <person name="Floudas D."/>
            <person name="Copeland A."/>
            <person name="Barry K.W."/>
            <person name="Cichocki N."/>
            <person name="Veneault-Fourrey C."/>
            <person name="LaButti K."/>
            <person name="Lindquist E.A."/>
            <person name="Lipzen A."/>
            <person name="Lundell T."/>
            <person name="Morin E."/>
            <person name="Murat C."/>
            <person name="Riley R."/>
            <person name="Ohm R."/>
            <person name="Sun H."/>
            <person name="Tunlid A."/>
            <person name="Henrissat B."/>
            <person name="Grigoriev I.V."/>
            <person name="Hibbett D.S."/>
            <person name="Martin F."/>
        </authorList>
    </citation>
    <scope>NUCLEOTIDE SEQUENCE [LARGE SCALE GENOMIC DNA]</scope>
    <source>
        <strain evidence="3">ATCC 200175</strain>
    </source>
</reference>
<gene>
    <name evidence="2" type="ORF">PAXINDRAFT_15538</name>
</gene>
<feature type="compositionally biased region" description="Acidic residues" evidence="1">
    <location>
        <begin position="420"/>
        <end position="429"/>
    </location>
</feature>
<feature type="compositionally biased region" description="Basic and acidic residues" evidence="1">
    <location>
        <begin position="149"/>
        <end position="161"/>
    </location>
</feature>
<evidence type="ECO:0000256" key="1">
    <source>
        <dbReference type="SAM" id="MobiDB-lite"/>
    </source>
</evidence>
<dbReference type="EMBL" id="KN819377">
    <property type="protein sequence ID" value="KIJ11539.1"/>
    <property type="molecule type" value="Genomic_DNA"/>
</dbReference>
<accession>A0A0C9SSV3</accession>
<name>A0A0C9SSV3_PAXIN</name>
<sequence length="455" mass="49308">MPADTSNEPPNEANEERQGEKDKRDENDGGGDKDVLHTHIIPHPTPPASEPLPPSTPLDREQGDESSGRAREAATHNIKTPQVKPRGQDDDGTDDDDQHARVAPQEPQTTGQMANDEAADTSNPNADSARPTMPVGTSCGLRSESNENEEGKKGIEDKKGEWASGIEDPSSNDNSGDEDIHHVYVVPNTTQPVPYHALPTPNERSPPPSMPLEGENGQQSSGHINETATYLKDPRQESSTTTPIGTPYDEMSNREGPGGAVGGGEEVEGSDNETNTLYGDDKKRRRREDAEGCREVDREVEGGHKVKRMENEVEHHNDATDGEEEDGKSREQMGSTSNVKENEQDSPRTPPEPPPPSAAPPAPSPNSPERLRNDETTTTTMSTLQTADALHNPDGKMKVTPSVRLEGERIEDSSRYVELTDIDAEEDGQPPDQSKTKKPSRNPVGTMDGHHSLAG</sequence>
<feature type="region of interest" description="Disordered" evidence="1">
    <location>
        <begin position="1"/>
        <end position="455"/>
    </location>
</feature>
<feature type="compositionally biased region" description="Pro residues" evidence="1">
    <location>
        <begin position="348"/>
        <end position="366"/>
    </location>
</feature>
<feature type="compositionally biased region" description="Basic and acidic residues" evidence="1">
    <location>
        <begin position="279"/>
        <end position="319"/>
    </location>
</feature>
<dbReference type="AlphaFoldDB" id="A0A0C9SSV3"/>
<dbReference type="Proteomes" id="UP000053647">
    <property type="component" value="Unassembled WGS sequence"/>
</dbReference>
<keyword evidence="3" id="KW-1185">Reference proteome</keyword>
<feature type="compositionally biased region" description="Polar residues" evidence="1">
    <location>
        <begin position="216"/>
        <end position="228"/>
    </location>
</feature>